<dbReference type="InterPro" id="IPR016181">
    <property type="entry name" value="Acyl_CoA_acyltransferase"/>
</dbReference>
<dbReference type="PANTHER" id="PTHR43877:SF2">
    <property type="entry name" value="AMINOALKYLPHOSPHONATE N-ACETYLTRANSFERASE-RELATED"/>
    <property type="match status" value="1"/>
</dbReference>
<dbReference type="Pfam" id="PF00583">
    <property type="entry name" value="Acetyltransf_1"/>
    <property type="match status" value="1"/>
</dbReference>
<dbReference type="PROSITE" id="PS51186">
    <property type="entry name" value="GNAT"/>
    <property type="match status" value="1"/>
</dbReference>
<organism evidence="4 5">
    <name type="scientific">Deinococcus ruber</name>
    <dbReference type="NCBI Taxonomy" id="1848197"/>
    <lineage>
        <taxon>Bacteria</taxon>
        <taxon>Thermotogati</taxon>
        <taxon>Deinococcota</taxon>
        <taxon>Deinococci</taxon>
        <taxon>Deinococcales</taxon>
        <taxon>Deinococcaceae</taxon>
        <taxon>Deinococcus</taxon>
    </lineage>
</organism>
<gene>
    <name evidence="4" type="ORF">GCM10008957_13330</name>
</gene>
<keyword evidence="5" id="KW-1185">Reference proteome</keyword>
<dbReference type="EMBL" id="BMQL01000005">
    <property type="protein sequence ID" value="GGR01799.1"/>
    <property type="molecule type" value="Genomic_DNA"/>
</dbReference>
<evidence type="ECO:0000259" key="3">
    <source>
        <dbReference type="PROSITE" id="PS51186"/>
    </source>
</evidence>
<keyword evidence="1" id="KW-0808">Transferase</keyword>
<name>A0A918C105_9DEIO</name>
<dbReference type="Proteomes" id="UP000603865">
    <property type="component" value="Unassembled WGS sequence"/>
</dbReference>
<dbReference type="RefSeq" id="WP_189088759.1">
    <property type="nucleotide sequence ID" value="NZ_BMQL01000005.1"/>
</dbReference>
<dbReference type="CDD" id="cd04301">
    <property type="entry name" value="NAT_SF"/>
    <property type="match status" value="1"/>
</dbReference>
<reference evidence="4" key="1">
    <citation type="journal article" date="2014" name="Int. J. Syst. Evol. Microbiol.">
        <title>Complete genome sequence of Corynebacterium casei LMG S-19264T (=DSM 44701T), isolated from a smear-ripened cheese.</title>
        <authorList>
            <consortium name="US DOE Joint Genome Institute (JGI-PGF)"/>
            <person name="Walter F."/>
            <person name="Albersmeier A."/>
            <person name="Kalinowski J."/>
            <person name="Ruckert C."/>
        </authorList>
    </citation>
    <scope>NUCLEOTIDE SEQUENCE</scope>
    <source>
        <strain evidence="4">JCM 31311</strain>
    </source>
</reference>
<proteinExistence type="predicted"/>
<evidence type="ECO:0000256" key="2">
    <source>
        <dbReference type="ARBA" id="ARBA00023315"/>
    </source>
</evidence>
<feature type="domain" description="N-acetyltransferase" evidence="3">
    <location>
        <begin position="157"/>
        <end position="307"/>
    </location>
</feature>
<dbReference type="PANTHER" id="PTHR43877">
    <property type="entry name" value="AMINOALKYLPHOSPHONATE N-ACETYLTRANSFERASE-RELATED-RELATED"/>
    <property type="match status" value="1"/>
</dbReference>
<reference evidence="4" key="2">
    <citation type="submission" date="2020-09" db="EMBL/GenBank/DDBJ databases">
        <authorList>
            <person name="Sun Q."/>
            <person name="Ohkuma M."/>
        </authorList>
    </citation>
    <scope>NUCLEOTIDE SEQUENCE</scope>
    <source>
        <strain evidence="4">JCM 31311</strain>
    </source>
</reference>
<dbReference type="SUPFAM" id="SSF55729">
    <property type="entry name" value="Acyl-CoA N-acyltransferases (Nat)"/>
    <property type="match status" value="1"/>
</dbReference>
<protein>
    <submittedName>
        <fullName evidence="4">GNAT family N-acetyltransferase</fullName>
    </submittedName>
</protein>
<dbReference type="GO" id="GO:0016747">
    <property type="term" value="F:acyltransferase activity, transferring groups other than amino-acyl groups"/>
    <property type="evidence" value="ECO:0007669"/>
    <property type="project" value="InterPro"/>
</dbReference>
<sequence length="307" mass="33592">MNDISTADASNADAPALARLHTESSLHQWTTTPQQMERMIAAPQEGSFLLSARRGSKLIAGLSASPFSGVPGGLRVQLVGDGAAFTPLYLAALTRASRQGFIQLLSVVREDYRPQVAFLSAAAFRNAYQSWGAHLDLTRFDFAPYHELEERFFLDGTEIHSFMPESRGAPWDAVYALHKAAVQDTPRNPTTSSDMATLSDFRTEIADGRVFVAVRRGEILAYAALGLNGSAVESNHTATRRDWRGRGVATLTKAVALRWAQEAGYTRASTGGNVHNLPMLRVNQRLGYRPEAMWLTWVKDVAATSPV</sequence>
<evidence type="ECO:0000256" key="1">
    <source>
        <dbReference type="ARBA" id="ARBA00022679"/>
    </source>
</evidence>
<dbReference type="InterPro" id="IPR050832">
    <property type="entry name" value="Bact_Acetyltransf"/>
</dbReference>
<dbReference type="AlphaFoldDB" id="A0A918C105"/>
<evidence type="ECO:0000313" key="5">
    <source>
        <dbReference type="Proteomes" id="UP000603865"/>
    </source>
</evidence>
<dbReference type="InterPro" id="IPR000182">
    <property type="entry name" value="GNAT_dom"/>
</dbReference>
<keyword evidence="2" id="KW-0012">Acyltransferase</keyword>
<accession>A0A918C105</accession>
<evidence type="ECO:0000313" key="4">
    <source>
        <dbReference type="EMBL" id="GGR01799.1"/>
    </source>
</evidence>
<comment type="caution">
    <text evidence="4">The sequence shown here is derived from an EMBL/GenBank/DDBJ whole genome shotgun (WGS) entry which is preliminary data.</text>
</comment>
<dbReference type="Gene3D" id="3.40.630.30">
    <property type="match status" value="1"/>
</dbReference>